<protein>
    <submittedName>
        <fullName evidence="1">Uncharacterized protein</fullName>
    </submittedName>
</protein>
<organism evidence="1">
    <name type="scientific">Cyprideis torosa</name>
    <dbReference type="NCBI Taxonomy" id="163714"/>
    <lineage>
        <taxon>Eukaryota</taxon>
        <taxon>Metazoa</taxon>
        <taxon>Ecdysozoa</taxon>
        <taxon>Arthropoda</taxon>
        <taxon>Crustacea</taxon>
        <taxon>Oligostraca</taxon>
        <taxon>Ostracoda</taxon>
        <taxon>Podocopa</taxon>
        <taxon>Podocopida</taxon>
        <taxon>Cytherocopina</taxon>
        <taxon>Cytheroidea</taxon>
        <taxon>Cytherideidae</taxon>
        <taxon>Cyprideis</taxon>
    </lineage>
</organism>
<proteinExistence type="predicted"/>
<reference evidence="1" key="1">
    <citation type="submission" date="2020-11" db="EMBL/GenBank/DDBJ databases">
        <authorList>
            <person name="Tran Van P."/>
        </authorList>
    </citation>
    <scope>NUCLEOTIDE SEQUENCE</scope>
</reference>
<name>A0A7R8ZR58_9CRUS</name>
<dbReference type="EMBL" id="OB661886">
    <property type="protein sequence ID" value="CAD7229132.1"/>
    <property type="molecule type" value="Genomic_DNA"/>
</dbReference>
<dbReference type="AlphaFoldDB" id="A0A7R8ZR58"/>
<evidence type="ECO:0000313" key="1">
    <source>
        <dbReference type="EMBL" id="CAD7229132.1"/>
    </source>
</evidence>
<gene>
    <name evidence="1" type="ORF">CTOB1V02_LOCUS7005</name>
</gene>
<sequence>MGFPEIYLNIDPMLKVVSFISAVILCVLFPMHQDHCPLRCELTAAVCYIAWGASAVILLVAHLNLIFFEKWSFNAEALFVLILFSFAFPAALIALVYLCLFHLGLYIKIAAFILPLCYLLELIALCAMEGYYDYC</sequence>
<accession>A0A7R8ZR58</accession>